<keyword evidence="2" id="KW-1185">Reference proteome</keyword>
<protein>
    <submittedName>
        <fullName evidence="1">Uncharacterized protein</fullName>
    </submittedName>
</protein>
<reference evidence="1 2" key="1">
    <citation type="journal article" date="2018" name="Nat. Ecol. Evol.">
        <title>Genomic signatures of mitonuclear coevolution across populations of Tigriopus californicus.</title>
        <authorList>
            <person name="Barreto F.S."/>
            <person name="Watson E.T."/>
            <person name="Lima T.G."/>
            <person name="Willett C.S."/>
            <person name="Edmands S."/>
            <person name="Li W."/>
            <person name="Burton R.S."/>
        </authorList>
    </citation>
    <scope>NUCLEOTIDE SEQUENCE [LARGE SCALE GENOMIC DNA]</scope>
    <source>
        <strain evidence="1 2">San Diego</strain>
    </source>
</reference>
<evidence type="ECO:0000313" key="1">
    <source>
        <dbReference type="EMBL" id="TRY79820.1"/>
    </source>
</evidence>
<organism evidence="1 2">
    <name type="scientific">Tigriopus californicus</name>
    <name type="common">Marine copepod</name>
    <dbReference type="NCBI Taxonomy" id="6832"/>
    <lineage>
        <taxon>Eukaryota</taxon>
        <taxon>Metazoa</taxon>
        <taxon>Ecdysozoa</taxon>
        <taxon>Arthropoda</taxon>
        <taxon>Crustacea</taxon>
        <taxon>Multicrustacea</taxon>
        <taxon>Hexanauplia</taxon>
        <taxon>Copepoda</taxon>
        <taxon>Harpacticoida</taxon>
        <taxon>Harpacticidae</taxon>
        <taxon>Tigriopus</taxon>
    </lineage>
</organism>
<dbReference type="EMBL" id="VCGU01000002">
    <property type="protein sequence ID" value="TRY79820.1"/>
    <property type="molecule type" value="Genomic_DNA"/>
</dbReference>
<evidence type="ECO:0000313" key="2">
    <source>
        <dbReference type="Proteomes" id="UP000318571"/>
    </source>
</evidence>
<dbReference type="AlphaFoldDB" id="A0A553PQ71"/>
<sequence>MVGIPKLHFVSHSTLKLWTLRFLPFSACVRVPTASNKMSYRASAGKNGAWTRPVTRMYSYNFQVGENYYHPMTTYLDTKYTDINVPLDIPGALSFR</sequence>
<dbReference type="Proteomes" id="UP000318571">
    <property type="component" value="Chromosome 6"/>
</dbReference>
<proteinExistence type="predicted"/>
<accession>A0A553PQ71</accession>
<name>A0A553PQ71_TIGCA</name>
<comment type="caution">
    <text evidence="1">The sequence shown here is derived from an EMBL/GenBank/DDBJ whole genome shotgun (WGS) entry which is preliminary data.</text>
</comment>
<gene>
    <name evidence="1" type="ORF">TCAL_10261</name>
</gene>